<dbReference type="Proteomes" id="UP000054350">
    <property type="component" value="Unassembled WGS sequence"/>
</dbReference>
<dbReference type="AlphaFoldDB" id="A0A0L0SPB6"/>
<dbReference type="EMBL" id="GG745344">
    <property type="protein sequence ID" value="KNE64220.1"/>
    <property type="molecule type" value="Genomic_DNA"/>
</dbReference>
<gene>
    <name evidence="1" type="ORF">AMAG_19131</name>
</gene>
<reference evidence="2" key="2">
    <citation type="submission" date="2009-11" db="EMBL/GenBank/DDBJ databases">
        <title>The Genome Sequence of Allomyces macrogynus strain ATCC 38327.</title>
        <authorList>
            <consortium name="The Broad Institute Genome Sequencing Platform"/>
            <person name="Russ C."/>
            <person name="Cuomo C."/>
            <person name="Shea T."/>
            <person name="Young S.K."/>
            <person name="Zeng Q."/>
            <person name="Koehrsen M."/>
            <person name="Haas B."/>
            <person name="Borodovsky M."/>
            <person name="Guigo R."/>
            <person name="Alvarado L."/>
            <person name="Berlin A."/>
            <person name="Borenstein D."/>
            <person name="Chen Z."/>
            <person name="Engels R."/>
            <person name="Freedman E."/>
            <person name="Gellesch M."/>
            <person name="Goldberg J."/>
            <person name="Griggs A."/>
            <person name="Gujja S."/>
            <person name="Heiman D."/>
            <person name="Hepburn T."/>
            <person name="Howarth C."/>
            <person name="Jen D."/>
            <person name="Larson L."/>
            <person name="Lewis B."/>
            <person name="Mehta T."/>
            <person name="Park D."/>
            <person name="Pearson M."/>
            <person name="Roberts A."/>
            <person name="Saif S."/>
            <person name="Shenoy N."/>
            <person name="Sisk P."/>
            <person name="Stolte C."/>
            <person name="Sykes S."/>
            <person name="Walk T."/>
            <person name="White J."/>
            <person name="Yandava C."/>
            <person name="Burger G."/>
            <person name="Gray M.W."/>
            <person name="Holland P.W.H."/>
            <person name="King N."/>
            <person name="Lang F.B.F."/>
            <person name="Roger A.J."/>
            <person name="Ruiz-Trillo I."/>
            <person name="Lander E."/>
            <person name="Nusbaum C."/>
        </authorList>
    </citation>
    <scope>NUCLEOTIDE SEQUENCE [LARGE SCALE GENOMIC DNA]</scope>
    <source>
        <strain evidence="2">ATCC 38327</strain>
    </source>
</reference>
<evidence type="ECO:0000313" key="1">
    <source>
        <dbReference type="EMBL" id="KNE64220.1"/>
    </source>
</evidence>
<proteinExistence type="predicted"/>
<dbReference type="VEuPathDB" id="FungiDB:AMAG_19131"/>
<name>A0A0L0SPB6_ALLM3</name>
<protein>
    <submittedName>
        <fullName evidence="1">Uncharacterized protein</fullName>
    </submittedName>
</protein>
<evidence type="ECO:0000313" key="2">
    <source>
        <dbReference type="Proteomes" id="UP000054350"/>
    </source>
</evidence>
<sequence>MVCSSRARAQAQSLSSFWQRTREETPLSLMSPARLGKLGSAHAHGAWTTVRSRSKDKILAQLPREFLSLAVTNATNSNRFFNHALTRSTPLASHCPTFNLGLLGPACCRSLPRSD</sequence>
<reference evidence="1 2" key="1">
    <citation type="submission" date="2009-11" db="EMBL/GenBank/DDBJ databases">
        <title>Annotation of Allomyces macrogynus ATCC 38327.</title>
        <authorList>
            <consortium name="The Broad Institute Genome Sequencing Platform"/>
            <person name="Russ C."/>
            <person name="Cuomo C."/>
            <person name="Burger G."/>
            <person name="Gray M.W."/>
            <person name="Holland P.W.H."/>
            <person name="King N."/>
            <person name="Lang F.B.F."/>
            <person name="Roger A.J."/>
            <person name="Ruiz-Trillo I."/>
            <person name="Young S.K."/>
            <person name="Zeng Q."/>
            <person name="Gargeya S."/>
            <person name="Fitzgerald M."/>
            <person name="Haas B."/>
            <person name="Abouelleil A."/>
            <person name="Alvarado L."/>
            <person name="Arachchi H.M."/>
            <person name="Berlin A."/>
            <person name="Chapman S.B."/>
            <person name="Gearin G."/>
            <person name="Goldberg J."/>
            <person name="Griggs A."/>
            <person name="Gujja S."/>
            <person name="Hansen M."/>
            <person name="Heiman D."/>
            <person name="Howarth C."/>
            <person name="Larimer J."/>
            <person name="Lui A."/>
            <person name="MacDonald P.J.P."/>
            <person name="McCowen C."/>
            <person name="Montmayeur A."/>
            <person name="Murphy C."/>
            <person name="Neiman D."/>
            <person name="Pearson M."/>
            <person name="Priest M."/>
            <person name="Roberts A."/>
            <person name="Saif S."/>
            <person name="Shea T."/>
            <person name="Sisk P."/>
            <person name="Stolte C."/>
            <person name="Sykes S."/>
            <person name="Wortman J."/>
            <person name="Nusbaum C."/>
            <person name="Birren B."/>
        </authorList>
    </citation>
    <scope>NUCLEOTIDE SEQUENCE [LARGE SCALE GENOMIC DNA]</scope>
    <source>
        <strain evidence="1 2">ATCC 38327</strain>
    </source>
</reference>
<organism evidence="1 2">
    <name type="scientific">Allomyces macrogynus (strain ATCC 38327)</name>
    <name type="common">Allomyces javanicus var. macrogynus</name>
    <dbReference type="NCBI Taxonomy" id="578462"/>
    <lineage>
        <taxon>Eukaryota</taxon>
        <taxon>Fungi</taxon>
        <taxon>Fungi incertae sedis</taxon>
        <taxon>Blastocladiomycota</taxon>
        <taxon>Blastocladiomycetes</taxon>
        <taxon>Blastocladiales</taxon>
        <taxon>Blastocladiaceae</taxon>
        <taxon>Allomyces</taxon>
    </lineage>
</organism>
<accession>A0A0L0SPB6</accession>
<keyword evidence="2" id="KW-1185">Reference proteome</keyword>